<dbReference type="Pfam" id="PF03372">
    <property type="entry name" value="Exo_endo_phos"/>
    <property type="match status" value="1"/>
</dbReference>
<protein>
    <recommendedName>
        <fullName evidence="1">Endonuclease/exonuclease/phosphatase domain-containing protein</fullName>
    </recommendedName>
</protein>
<keyword evidence="3" id="KW-1185">Reference proteome</keyword>
<accession>A0A565BTI2</accession>
<comment type="caution">
    <text evidence="2">The sequence shown here is derived from an EMBL/GenBank/DDBJ whole genome shotgun (WGS) entry which is preliminary data.</text>
</comment>
<reference evidence="2" key="1">
    <citation type="submission" date="2019-07" db="EMBL/GenBank/DDBJ databases">
        <authorList>
            <person name="Dittberner H."/>
        </authorList>
    </citation>
    <scope>NUCLEOTIDE SEQUENCE [LARGE SCALE GENOMIC DNA]</scope>
</reference>
<dbReference type="GO" id="GO:0003824">
    <property type="term" value="F:catalytic activity"/>
    <property type="evidence" value="ECO:0007669"/>
    <property type="project" value="InterPro"/>
</dbReference>
<evidence type="ECO:0000259" key="1">
    <source>
        <dbReference type="Pfam" id="PF03372"/>
    </source>
</evidence>
<dbReference type="Proteomes" id="UP000489600">
    <property type="component" value="Unassembled WGS sequence"/>
</dbReference>
<organism evidence="2 3">
    <name type="scientific">Arabis nemorensis</name>
    <dbReference type="NCBI Taxonomy" id="586526"/>
    <lineage>
        <taxon>Eukaryota</taxon>
        <taxon>Viridiplantae</taxon>
        <taxon>Streptophyta</taxon>
        <taxon>Embryophyta</taxon>
        <taxon>Tracheophyta</taxon>
        <taxon>Spermatophyta</taxon>
        <taxon>Magnoliopsida</taxon>
        <taxon>eudicotyledons</taxon>
        <taxon>Gunneridae</taxon>
        <taxon>Pentapetalae</taxon>
        <taxon>rosids</taxon>
        <taxon>malvids</taxon>
        <taxon>Brassicales</taxon>
        <taxon>Brassicaceae</taxon>
        <taxon>Arabideae</taxon>
        <taxon>Arabis</taxon>
    </lineage>
</organism>
<evidence type="ECO:0000313" key="3">
    <source>
        <dbReference type="Proteomes" id="UP000489600"/>
    </source>
</evidence>
<dbReference type="InterPro" id="IPR036691">
    <property type="entry name" value="Endo/exonu/phosph_ase_sf"/>
</dbReference>
<dbReference type="InterPro" id="IPR005135">
    <property type="entry name" value="Endo/exonuclease/phosphatase"/>
</dbReference>
<gene>
    <name evidence="2" type="ORF">ANE_LOCUS15110</name>
</gene>
<sequence length="234" mass="26940">MLSTSTLPWMIIGDFNVVLASEEHSRVAEGLGDQTGMRDFQLLISECEFTDLGYTGPVFTWWNHQDEVPIGKKLDRAMVKSAWCETYPQSCATFETNGISDHSRCLVKIADGVQEKKHHFQFFNYLAEHPQFLDIVSEVWNATEPIFQSRSALKLFHRKLKLLKPYLRALNGEKYGDITQRTKLAFEVLCARQEDALRNPCRETFQAEHLALGEWQNFAEVEERFFTRSPTLAG</sequence>
<dbReference type="SUPFAM" id="SSF56219">
    <property type="entry name" value="DNase I-like"/>
    <property type="match status" value="1"/>
</dbReference>
<dbReference type="Gene3D" id="3.60.10.10">
    <property type="entry name" value="Endonuclease/exonuclease/phosphatase"/>
    <property type="match status" value="1"/>
</dbReference>
<proteinExistence type="predicted"/>
<evidence type="ECO:0000313" key="2">
    <source>
        <dbReference type="EMBL" id="VVB04666.1"/>
    </source>
</evidence>
<name>A0A565BTI2_9BRAS</name>
<dbReference type="PANTHER" id="PTHR33710">
    <property type="entry name" value="BNAC02G09200D PROTEIN"/>
    <property type="match status" value="1"/>
</dbReference>
<dbReference type="EMBL" id="CABITT030000005">
    <property type="protein sequence ID" value="VVB04666.1"/>
    <property type="molecule type" value="Genomic_DNA"/>
</dbReference>
<feature type="domain" description="Endonuclease/exonuclease/phosphatase" evidence="1">
    <location>
        <begin position="5"/>
        <end position="102"/>
    </location>
</feature>
<dbReference type="AlphaFoldDB" id="A0A565BTI2"/>
<dbReference type="OrthoDB" id="1113518at2759"/>
<dbReference type="PANTHER" id="PTHR33710:SF79">
    <property type="entry name" value="OS06G0205337 PROTEIN"/>
    <property type="match status" value="1"/>
</dbReference>